<dbReference type="Gene3D" id="3.40.50.200">
    <property type="entry name" value="Peptidase S8/S53 domain"/>
    <property type="match status" value="1"/>
</dbReference>
<dbReference type="PROSITE" id="PS00138">
    <property type="entry name" value="SUBTILASE_SER"/>
    <property type="match status" value="1"/>
</dbReference>
<keyword evidence="6" id="KW-1185">Reference proteome</keyword>
<keyword evidence="1" id="KW-0645">Protease</keyword>
<dbReference type="InterPro" id="IPR050819">
    <property type="entry name" value="Tripeptidyl-peptidase_I"/>
</dbReference>
<organism evidence="5 6">
    <name type="scientific">Alicyclobacillus dauci</name>
    <dbReference type="NCBI Taxonomy" id="1475485"/>
    <lineage>
        <taxon>Bacteria</taxon>
        <taxon>Bacillati</taxon>
        <taxon>Bacillota</taxon>
        <taxon>Bacilli</taxon>
        <taxon>Bacillales</taxon>
        <taxon>Alicyclobacillaceae</taxon>
        <taxon>Alicyclobacillus</taxon>
    </lineage>
</organism>
<dbReference type="InterPro" id="IPR036852">
    <property type="entry name" value="Peptidase_S8/S53_dom_sf"/>
</dbReference>
<gene>
    <name evidence="5" type="ORF">NZD86_17290</name>
</gene>
<feature type="domain" description="Peptidase S53" evidence="4">
    <location>
        <begin position="19"/>
        <end position="372"/>
    </location>
</feature>
<dbReference type="Pfam" id="PF00082">
    <property type="entry name" value="Peptidase_S8"/>
    <property type="match status" value="1"/>
</dbReference>
<dbReference type="PANTHER" id="PTHR14218">
    <property type="entry name" value="PROTEASE S8 TRIPEPTIDYL PEPTIDASE I CLN2"/>
    <property type="match status" value="1"/>
</dbReference>
<proteinExistence type="predicted"/>
<name>A0ABY6Z191_9BACL</name>
<dbReference type="SUPFAM" id="SSF52743">
    <property type="entry name" value="Subtilisin-like"/>
    <property type="match status" value="1"/>
</dbReference>
<dbReference type="InterPro" id="IPR000209">
    <property type="entry name" value="Peptidase_S8/S53_dom"/>
</dbReference>
<evidence type="ECO:0000313" key="5">
    <source>
        <dbReference type="EMBL" id="WAH35996.1"/>
    </source>
</evidence>
<dbReference type="InterPro" id="IPR023828">
    <property type="entry name" value="Peptidase_S8_Ser-AS"/>
</dbReference>
<evidence type="ECO:0000256" key="1">
    <source>
        <dbReference type="ARBA" id="ARBA00022670"/>
    </source>
</evidence>
<dbReference type="Proteomes" id="UP001164803">
    <property type="component" value="Chromosome"/>
</dbReference>
<dbReference type="InterPro" id="IPR030400">
    <property type="entry name" value="Sedolisin_dom"/>
</dbReference>
<dbReference type="PROSITE" id="PS51695">
    <property type="entry name" value="SEDOLISIN"/>
    <property type="match status" value="1"/>
</dbReference>
<keyword evidence="2" id="KW-0378">Hydrolase</keyword>
<dbReference type="CDD" id="cd04056">
    <property type="entry name" value="Peptidases_S53"/>
    <property type="match status" value="1"/>
</dbReference>
<evidence type="ECO:0000256" key="2">
    <source>
        <dbReference type="ARBA" id="ARBA00022801"/>
    </source>
</evidence>
<reference evidence="5" key="1">
    <citation type="submission" date="2022-08" db="EMBL/GenBank/DDBJ databases">
        <title>Alicyclobacillus dauci DSM2870, complete genome.</title>
        <authorList>
            <person name="Wang Q."/>
            <person name="Cai R."/>
            <person name="Wang Z."/>
        </authorList>
    </citation>
    <scope>NUCLEOTIDE SEQUENCE</scope>
    <source>
        <strain evidence="5">DSM 28700</strain>
    </source>
</reference>
<dbReference type="EMBL" id="CP104064">
    <property type="protein sequence ID" value="WAH35996.1"/>
    <property type="molecule type" value="Genomic_DNA"/>
</dbReference>
<evidence type="ECO:0000259" key="4">
    <source>
        <dbReference type="PROSITE" id="PS51695"/>
    </source>
</evidence>
<sequence>MLKRELLLSTRALVNNGQGYYPSDIRRAYHFPINYQGSGQTIGILEFSNGYRLRDAKAFWNMHGITPPTVEFVSVDGTRNDQGRQPQDEEASLDLQWAGALAPQAKLVVYEANAGDTYAQFAQAMIRTLTFILNDTQRKPSVLSISYGDAEESFSPNDLQRIARVIQKLDNTGITVCVASGDQGAYGLHDLSGSRRRHVDAPASVPNAIAVGGTHLNASGGERAWTYYGPQNGGATGGGYSSLFAKPTWQKALPGVMRALPDIAFNADPASGYQIVFQGDTAVVGGTSVSCPVFAAIVALANEARAFNGKPPVANLGQILYSNTNLIPFRDVIQGNNSFNGVTGYTAKPGWDACTGLGSLDVASFIAFLATHDA</sequence>
<accession>A0ABY6Z191</accession>
<protein>
    <submittedName>
        <fullName evidence="5">S53 family peptidase</fullName>
    </submittedName>
</protein>
<evidence type="ECO:0000256" key="3">
    <source>
        <dbReference type="ARBA" id="ARBA00022825"/>
    </source>
</evidence>
<evidence type="ECO:0000313" key="6">
    <source>
        <dbReference type="Proteomes" id="UP001164803"/>
    </source>
</evidence>
<dbReference type="PANTHER" id="PTHR14218:SF15">
    <property type="entry name" value="TRIPEPTIDYL-PEPTIDASE 1"/>
    <property type="match status" value="1"/>
</dbReference>
<keyword evidence="3" id="KW-0720">Serine protease</keyword>
<dbReference type="RefSeq" id="WP_268043290.1">
    <property type="nucleotide sequence ID" value="NZ_CP104064.1"/>
</dbReference>